<protein>
    <submittedName>
        <fullName evidence="4">Methylaspartate mutase</fullName>
    </submittedName>
</protein>
<dbReference type="EMBL" id="WWHY01000001">
    <property type="protein sequence ID" value="MYR32618.1"/>
    <property type="molecule type" value="Genomic_DNA"/>
</dbReference>
<dbReference type="AlphaFoldDB" id="A0A7K2IRL2"/>
<dbReference type="Gene3D" id="3.20.20.240">
    <property type="entry name" value="Methylmalonyl-CoA mutase"/>
    <property type="match status" value="1"/>
</dbReference>
<dbReference type="RefSeq" id="WP_161110810.1">
    <property type="nucleotide sequence ID" value="NZ_WWHY01000001.1"/>
</dbReference>
<name>A0A7K2IRL2_9ACTN</name>
<dbReference type="GO" id="GO:0031419">
    <property type="term" value="F:cobalamin binding"/>
    <property type="evidence" value="ECO:0007669"/>
    <property type="project" value="UniProtKB-KW"/>
</dbReference>
<proteinExistence type="predicted"/>
<dbReference type="Proteomes" id="UP000467124">
    <property type="component" value="Unassembled WGS sequence"/>
</dbReference>
<keyword evidence="2" id="KW-0413">Isomerase</keyword>
<dbReference type="SUPFAM" id="SSF51703">
    <property type="entry name" value="Cobalamin (vitamin B12)-dependent enzymes"/>
    <property type="match status" value="1"/>
</dbReference>
<comment type="caution">
    <text evidence="4">The sequence shown here is derived from an EMBL/GenBank/DDBJ whole genome shotgun (WGS) entry which is preliminary data.</text>
</comment>
<dbReference type="Pfam" id="PF06368">
    <property type="entry name" value="Met_asp_mut_E"/>
    <property type="match status" value="1"/>
</dbReference>
<keyword evidence="3" id="KW-0170">Cobalt</keyword>
<dbReference type="InterPro" id="IPR016176">
    <property type="entry name" value="Cbl-dep_enz_cat"/>
</dbReference>
<evidence type="ECO:0000313" key="5">
    <source>
        <dbReference type="Proteomes" id="UP000467124"/>
    </source>
</evidence>
<organism evidence="4 5">
    <name type="scientific">Nocardiopsis alba</name>
    <dbReference type="NCBI Taxonomy" id="53437"/>
    <lineage>
        <taxon>Bacteria</taxon>
        <taxon>Bacillati</taxon>
        <taxon>Actinomycetota</taxon>
        <taxon>Actinomycetes</taxon>
        <taxon>Streptosporangiales</taxon>
        <taxon>Nocardiopsidaceae</taxon>
        <taxon>Nocardiopsis</taxon>
    </lineage>
</organism>
<evidence type="ECO:0000313" key="4">
    <source>
        <dbReference type="EMBL" id="MYR32618.1"/>
    </source>
</evidence>
<accession>A0A7K2IRL2</accession>
<evidence type="ECO:0000256" key="2">
    <source>
        <dbReference type="ARBA" id="ARBA00023235"/>
    </source>
</evidence>
<sequence>MIGAERITGASFGDFVAEAERRGRLVVQPRMGFGDLARMRSGLERTRAADAVAVGTLTLDSYTRIGDHEAARRALRDGIELNGYPIVARPDEETVALLDGVRDECFPVQVRHGSSRPQDIFRALGRLGLDATEGGPVSYCLPYSRTPLREAVDCWAESMEVFAASGSDGVRPHMESFGGCMLGQLCPPGLLVAISLLEGIFFRQHGIDSVSLSYAQQTDPRQDEEAVLALRRLAGEYLPDTQWHVVFYAYMGVYPRTSWGARRLLEQAARTAVRAGAARVIVKTEAEAHRIPTIEENVRALEVGARASEGGGPRVYDAGDGGVLAEARALVEAVLDIDRDVGRALPRAFELGRLDLPFCLHPDNRGEARGYIDDEGRLRWLTTGNMPIAPSLGAARPARLTANALLTMLHHVEQRYDRAA</sequence>
<dbReference type="PIRSF" id="PIRSF001495">
    <property type="entry name" value="Met_asp_mut_epsi"/>
    <property type="match status" value="1"/>
</dbReference>
<dbReference type="GO" id="GO:0019670">
    <property type="term" value="P:anaerobic L-glutamate catabolic process"/>
    <property type="evidence" value="ECO:0007669"/>
    <property type="project" value="InterPro"/>
</dbReference>
<keyword evidence="1" id="KW-0846">Cobalamin</keyword>
<gene>
    <name evidence="4" type="ORF">GTW20_10115</name>
</gene>
<reference evidence="4 5" key="1">
    <citation type="journal article" date="2019" name="Nat. Commun.">
        <title>The antimicrobial potential of Streptomyces from insect microbiomes.</title>
        <authorList>
            <person name="Chevrette M.G."/>
            <person name="Carlson C.M."/>
            <person name="Ortega H.E."/>
            <person name="Thomas C."/>
            <person name="Ananiev G.E."/>
            <person name="Barns K.J."/>
            <person name="Book A.J."/>
            <person name="Cagnazzo J."/>
            <person name="Carlos C."/>
            <person name="Flanigan W."/>
            <person name="Grubbs K.J."/>
            <person name="Horn H.A."/>
            <person name="Hoffmann F.M."/>
            <person name="Klassen J.L."/>
            <person name="Knack J.J."/>
            <person name="Lewin G.R."/>
            <person name="McDonald B.R."/>
            <person name="Muller L."/>
            <person name="Melo W.G.P."/>
            <person name="Pinto-Tomas A.A."/>
            <person name="Schmitz A."/>
            <person name="Wendt-Pienkowski E."/>
            <person name="Wildman S."/>
            <person name="Zhao M."/>
            <person name="Zhang F."/>
            <person name="Bugni T.S."/>
            <person name="Andes D.R."/>
            <person name="Pupo M.T."/>
            <person name="Currie C.R."/>
        </authorList>
    </citation>
    <scope>NUCLEOTIDE SEQUENCE [LARGE SCALE GENOMIC DNA]</scope>
    <source>
        <strain evidence="4 5">SID5840</strain>
    </source>
</reference>
<evidence type="ECO:0000256" key="3">
    <source>
        <dbReference type="ARBA" id="ARBA00023285"/>
    </source>
</evidence>
<evidence type="ECO:0000256" key="1">
    <source>
        <dbReference type="ARBA" id="ARBA00022628"/>
    </source>
</evidence>
<dbReference type="GO" id="GO:0050097">
    <property type="term" value="F:methylaspartate mutase activity"/>
    <property type="evidence" value="ECO:0007669"/>
    <property type="project" value="InterPro"/>
</dbReference>
<dbReference type="InterPro" id="IPR006396">
    <property type="entry name" value="Glu_mut_E"/>
</dbReference>